<dbReference type="GO" id="GO:0003676">
    <property type="term" value="F:nucleic acid binding"/>
    <property type="evidence" value="ECO:0007669"/>
    <property type="project" value="InterPro"/>
</dbReference>
<accession>A0A8J2WFU4</accession>
<evidence type="ECO:0000313" key="3">
    <source>
        <dbReference type="Proteomes" id="UP000789390"/>
    </source>
</evidence>
<name>A0A8J2WFU4_9CRUS</name>
<dbReference type="SUPFAM" id="SSF53098">
    <property type="entry name" value="Ribonuclease H-like"/>
    <property type="match status" value="1"/>
</dbReference>
<gene>
    <name evidence="2" type="ORF">DGAL_LOCUS5380</name>
</gene>
<dbReference type="InterPro" id="IPR036397">
    <property type="entry name" value="RNaseH_sf"/>
</dbReference>
<evidence type="ECO:0000313" key="2">
    <source>
        <dbReference type="EMBL" id="CAH0102856.1"/>
    </source>
</evidence>
<reference evidence="2" key="1">
    <citation type="submission" date="2021-11" db="EMBL/GenBank/DDBJ databases">
        <authorList>
            <person name="Schell T."/>
        </authorList>
    </citation>
    <scope>NUCLEOTIDE SEQUENCE</scope>
    <source>
        <strain evidence="2">M5</strain>
    </source>
</reference>
<dbReference type="OrthoDB" id="26838at2759"/>
<dbReference type="EMBL" id="CAKKLH010000095">
    <property type="protein sequence ID" value="CAH0102856.1"/>
    <property type="molecule type" value="Genomic_DNA"/>
</dbReference>
<dbReference type="GO" id="GO:0008408">
    <property type="term" value="F:3'-5' exonuclease activity"/>
    <property type="evidence" value="ECO:0007669"/>
    <property type="project" value="InterPro"/>
</dbReference>
<dbReference type="PANTHER" id="PTHR46628">
    <property type="entry name" value="PIRNA BIOGENESIS PROTEIN EXD1"/>
    <property type="match status" value="1"/>
</dbReference>
<dbReference type="InterPro" id="IPR002562">
    <property type="entry name" value="3'-5'_exonuclease_dom"/>
</dbReference>
<protein>
    <recommendedName>
        <fullName evidence="1">3'-5' exonuclease domain-containing protein</fullName>
    </recommendedName>
</protein>
<dbReference type="InterPro" id="IPR012337">
    <property type="entry name" value="RNaseH-like_sf"/>
</dbReference>
<dbReference type="GO" id="GO:1990923">
    <property type="term" value="C:PET complex"/>
    <property type="evidence" value="ECO:0007669"/>
    <property type="project" value="TreeGrafter"/>
</dbReference>
<proteinExistence type="predicted"/>
<keyword evidence="3" id="KW-1185">Reference proteome</keyword>
<evidence type="ECO:0000259" key="1">
    <source>
        <dbReference type="Pfam" id="PF01612"/>
    </source>
</evidence>
<dbReference type="InterPro" id="IPR052144">
    <property type="entry name" value="piRNA_biogenesis_EXD1"/>
</dbReference>
<comment type="caution">
    <text evidence="2">The sequence shown here is derived from an EMBL/GenBank/DDBJ whole genome shotgun (WGS) entry which is preliminary data.</text>
</comment>
<organism evidence="2 3">
    <name type="scientific">Daphnia galeata</name>
    <dbReference type="NCBI Taxonomy" id="27404"/>
    <lineage>
        <taxon>Eukaryota</taxon>
        <taxon>Metazoa</taxon>
        <taxon>Ecdysozoa</taxon>
        <taxon>Arthropoda</taxon>
        <taxon>Crustacea</taxon>
        <taxon>Branchiopoda</taxon>
        <taxon>Diplostraca</taxon>
        <taxon>Cladocera</taxon>
        <taxon>Anomopoda</taxon>
        <taxon>Daphniidae</taxon>
        <taxon>Daphnia</taxon>
    </lineage>
</organism>
<dbReference type="Pfam" id="PF01612">
    <property type="entry name" value="DNA_pol_A_exo1"/>
    <property type="match status" value="1"/>
</dbReference>
<dbReference type="Proteomes" id="UP000789390">
    <property type="component" value="Unassembled WGS sequence"/>
</dbReference>
<dbReference type="AlphaFoldDB" id="A0A8J2WFU4"/>
<feature type="domain" description="3'-5' exonuclease" evidence="1">
    <location>
        <begin position="139"/>
        <end position="233"/>
    </location>
</feature>
<sequence length="410" mass="45914">MSCEIVPKIVGCRVVIETPVSKILGEVRNVDSNCSKISLVKGVVVATGAKIPDLYRIFLRDIVSITLEGGKNVSSENLTPGPDNLSLKSVTGIQKKYHFTLPDYTLIENIDQLYWRVARRSWKLWKKVLFKVFSKITRLVEESAIGLSMEGVRIGRFGVVCWIGVATNDHVFLFDMCSLGPAGVKNGLGNILTNAKVVKVIHDCRFMSDAVIHEYGVKLNNVFDTKVGSLVVKKMKYGAFSKFVPSLTRGLSDFLKLPSISMYHPRKRVGHEKECILKHPMQKGICLFLKASYLLEDESIWTLRPLPQHLVEGAVFNACWLKRLRIAIMETLLGDVILGTNLNLKEISELADDSVAEKGVVAHLIPMSFKALHKIWKKGEACDDFIDRVSQNGCDPYVSFTRNIPHVRKT</sequence>
<dbReference type="PANTHER" id="PTHR46628:SF1">
    <property type="entry name" value="PIRNA BIOGENESIS PROTEIN EXD1"/>
    <property type="match status" value="1"/>
</dbReference>
<dbReference type="Gene3D" id="3.30.420.10">
    <property type="entry name" value="Ribonuclease H-like superfamily/Ribonuclease H"/>
    <property type="match status" value="1"/>
</dbReference>
<dbReference type="GO" id="GO:0034587">
    <property type="term" value="P:piRNA processing"/>
    <property type="evidence" value="ECO:0007669"/>
    <property type="project" value="TreeGrafter"/>
</dbReference>